<feature type="region of interest" description="Disordered" evidence="1">
    <location>
        <begin position="40"/>
        <end position="67"/>
    </location>
</feature>
<accession>A0AAW0G003</accession>
<sequence length="67" mass="8117">MKKDEMKLLNVLQLEIENSEEEPKAFNDEYFEKYPWAKFFHEDESEEGEEEEKEEGDESYDDNTVEC</sequence>
<name>A0AAW0G003_9APHY</name>
<protein>
    <submittedName>
        <fullName evidence="2">Uncharacterized protein</fullName>
    </submittedName>
</protein>
<dbReference type="Proteomes" id="UP001385951">
    <property type="component" value="Unassembled WGS sequence"/>
</dbReference>
<gene>
    <name evidence="2" type="ORF">QCA50_009861</name>
</gene>
<organism evidence="2 3">
    <name type="scientific">Cerrena zonata</name>
    <dbReference type="NCBI Taxonomy" id="2478898"/>
    <lineage>
        <taxon>Eukaryota</taxon>
        <taxon>Fungi</taxon>
        <taxon>Dikarya</taxon>
        <taxon>Basidiomycota</taxon>
        <taxon>Agaricomycotina</taxon>
        <taxon>Agaricomycetes</taxon>
        <taxon>Polyporales</taxon>
        <taxon>Cerrenaceae</taxon>
        <taxon>Cerrena</taxon>
    </lineage>
</organism>
<proteinExistence type="predicted"/>
<evidence type="ECO:0000313" key="3">
    <source>
        <dbReference type="Proteomes" id="UP001385951"/>
    </source>
</evidence>
<dbReference type="AlphaFoldDB" id="A0AAW0G003"/>
<reference evidence="2 3" key="1">
    <citation type="submission" date="2022-09" db="EMBL/GenBank/DDBJ databases">
        <authorList>
            <person name="Palmer J.M."/>
        </authorList>
    </citation>
    <scope>NUCLEOTIDE SEQUENCE [LARGE SCALE GENOMIC DNA]</scope>
    <source>
        <strain evidence="2 3">DSM 7382</strain>
    </source>
</reference>
<comment type="caution">
    <text evidence="2">The sequence shown here is derived from an EMBL/GenBank/DDBJ whole genome shotgun (WGS) entry which is preliminary data.</text>
</comment>
<keyword evidence="3" id="KW-1185">Reference proteome</keyword>
<evidence type="ECO:0000256" key="1">
    <source>
        <dbReference type="SAM" id="MobiDB-lite"/>
    </source>
</evidence>
<feature type="compositionally biased region" description="Acidic residues" evidence="1">
    <location>
        <begin position="43"/>
        <end position="67"/>
    </location>
</feature>
<dbReference type="EMBL" id="JASBNA010000015">
    <property type="protein sequence ID" value="KAK7686790.1"/>
    <property type="molecule type" value="Genomic_DNA"/>
</dbReference>
<evidence type="ECO:0000313" key="2">
    <source>
        <dbReference type="EMBL" id="KAK7686790.1"/>
    </source>
</evidence>